<proteinExistence type="predicted"/>
<gene>
    <name evidence="2" type="ORF">Pmani_004233</name>
</gene>
<feature type="compositionally biased region" description="Acidic residues" evidence="1">
    <location>
        <begin position="143"/>
        <end position="160"/>
    </location>
</feature>
<dbReference type="Proteomes" id="UP001292094">
    <property type="component" value="Unassembled WGS sequence"/>
</dbReference>
<sequence>MGRGRTPRDYEVRLPSGRVWWRNRRFLRPIPDPSVDPLPNVAAVPCSDENTPVATSSNVPRRSERLRNSRLRYERLSATDYGWSANGNLLQPVWFDAPAPPDALFTDQDNNKNDSNDACSDSDETTIVESTEDIDDHIYHESSDDEAWSEDSDTDSQDVE</sequence>
<evidence type="ECO:0000313" key="3">
    <source>
        <dbReference type="Proteomes" id="UP001292094"/>
    </source>
</evidence>
<name>A0AAE1QH34_9EUCA</name>
<evidence type="ECO:0000313" key="2">
    <source>
        <dbReference type="EMBL" id="KAK4325077.1"/>
    </source>
</evidence>
<keyword evidence="3" id="KW-1185">Reference proteome</keyword>
<protein>
    <submittedName>
        <fullName evidence="2">Uncharacterized protein</fullName>
    </submittedName>
</protein>
<feature type="compositionally biased region" description="Acidic residues" evidence="1">
    <location>
        <begin position="120"/>
        <end position="135"/>
    </location>
</feature>
<evidence type="ECO:0000256" key="1">
    <source>
        <dbReference type="SAM" id="MobiDB-lite"/>
    </source>
</evidence>
<organism evidence="2 3">
    <name type="scientific">Petrolisthes manimaculis</name>
    <dbReference type="NCBI Taxonomy" id="1843537"/>
    <lineage>
        <taxon>Eukaryota</taxon>
        <taxon>Metazoa</taxon>
        <taxon>Ecdysozoa</taxon>
        <taxon>Arthropoda</taxon>
        <taxon>Crustacea</taxon>
        <taxon>Multicrustacea</taxon>
        <taxon>Malacostraca</taxon>
        <taxon>Eumalacostraca</taxon>
        <taxon>Eucarida</taxon>
        <taxon>Decapoda</taxon>
        <taxon>Pleocyemata</taxon>
        <taxon>Anomura</taxon>
        <taxon>Galatheoidea</taxon>
        <taxon>Porcellanidae</taxon>
        <taxon>Petrolisthes</taxon>
    </lineage>
</organism>
<reference evidence="2" key="1">
    <citation type="submission" date="2023-11" db="EMBL/GenBank/DDBJ databases">
        <title>Genome assemblies of two species of porcelain crab, Petrolisthes cinctipes and Petrolisthes manimaculis (Anomura: Porcellanidae).</title>
        <authorList>
            <person name="Angst P."/>
        </authorList>
    </citation>
    <scope>NUCLEOTIDE SEQUENCE</scope>
    <source>
        <strain evidence="2">PB745_02</strain>
        <tissue evidence="2">Gill</tissue>
    </source>
</reference>
<accession>A0AAE1QH34</accession>
<dbReference type="AlphaFoldDB" id="A0AAE1QH34"/>
<dbReference type="EMBL" id="JAWZYT010000298">
    <property type="protein sequence ID" value="KAK4325077.1"/>
    <property type="molecule type" value="Genomic_DNA"/>
</dbReference>
<comment type="caution">
    <text evidence="2">The sequence shown here is derived from an EMBL/GenBank/DDBJ whole genome shotgun (WGS) entry which is preliminary data.</text>
</comment>
<feature type="region of interest" description="Disordered" evidence="1">
    <location>
        <begin position="97"/>
        <end position="160"/>
    </location>
</feature>